<dbReference type="Proteomes" id="UP001221898">
    <property type="component" value="Unassembled WGS sequence"/>
</dbReference>
<evidence type="ECO:0000256" key="7">
    <source>
        <dbReference type="ARBA" id="ARBA00023015"/>
    </source>
</evidence>
<evidence type="ECO:0000256" key="11">
    <source>
        <dbReference type="SAM" id="MobiDB-lite"/>
    </source>
</evidence>
<dbReference type="AlphaFoldDB" id="A0AAD7RY47"/>
<keyword evidence="8" id="KW-0804">Transcription</keyword>
<evidence type="ECO:0000256" key="4">
    <source>
        <dbReference type="ARBA" id="ARBA00022737"/>
    </source>
</evidence>
<dbReference type="FunFam" id="3.30.160.60:FF:000358">
    <property type="entry name" value="zinc finger protein 24"/>
    <property type="match status" value="1"/>
</dbReference>
<evidence type="ECO:0000256" key="3">
    <source>
        <dbReference type="ARBA" id="ARBA00022723"/>
    </source>
</evidence>
<evidence type="ECO:0000256" key="10">
    <source>
        <dbReference type="PROSITE-ProRule" id="PRU00042"/>
    </source>
</evidence>
<protein>
    <recommendedName>
        <fullName evidence="12">C2H2-type domain-containing protein</fullName>
    </recommendedName>
</protein>
<dbReference type="SUPFAM" id="SSF57667">
    <property type="entry name" value="beta-beta-alpha zinc fingers"/>
    <property type="match status" value="3"/>
</dbReference>
<keyword evidence="3" id="KW-0479">Metal-binding</keyword>
<feature type="domain" description="C2H2-type" evidence="12">
    <location>
        <begin position="195"/>
        <end position="222"/>
    </location>
</feature>
<feature type="region of interest" description="Disordered" evidence="11">
    <location>
        <begin position="1"/>
        <end position="117"/>
    </location>
</feature>
<evidence type="ECO:0000256" key="8">
    <source>
        <dbReference type="ARBA" id="ARBA00023163"/>
    </source>
</evidence>
<organism evidence="13 14">
    <name type="scientific">Aldrovandia affinis</name>
    <dbReference type="NCBI Taxonomy" id="143900"/>
    <lineage>
        <taxon>Eukaryota</taxon>
        <taxon>Metazoa</taxon>
        <taxon>Chordata</taxon>
        <taxon>Craniata</taxon>
        <taxon>Vertebrata</taxon>
        <taxon>Euteleostomi</taxon>
        <taxon>Actinopterygii</taxon>
        <taxon>Neopterygii</taxon>
        <taxon>Teleostei</taxon>
        <taxon>Notacanthiformes</taxon>
        <taxon>Halosauridae</taxon>
        <taxon>Aldrovandia</taxon>
    </lineage>
</organism>
<feature type="compositionally biased region" description="Basic and acidic residues" evidence="11">
    <location>
        <begin position="31"/>
        <end position="95"/>
    </location>
</feature>
<evidence type="ECO:0000313" key="14">
    <source>
        <dbReference type="Proteomes" id="UP001221898"/>
    </source>
</evidence>
<feature type="compositionally biased region" description="Polar residues" evidence="11">
    <location>
        <begin position="179"/>
        <end position="199"/>
    </location>
</feature>
<feature type="domain" description="C2H2-type" evidence="12">
    <location>
        <begin position="251"/>
        <end position="278"/>
    </location>
</feature>
<feature type="domain" description="C2H2-type" evidence="12">
    <location>
        <begin position="279"/>
        <end position="306"/>
    </location>
</feature>
<dbReference type="GO" id="GO:0000981">
    <property type="term" value="F:DNA-binding transcription factor activity, RNA polymerase II-specific"/>
    <property type="evidence" value="ECO:0007669"/>
    <property type="project" value="TreeGrafter"/>
</dbReference>
<gene>
    <name evidence="13" type="ORF">AAFF_G00075590</name>
</gene>
<evidence type="ECO:0000256" key="1">
    <source>
        <dbReference type="ARBA" id="ARBA00004123"/>
    </source>
</evidence>
<dbReference type="Pfam" id="PF00096">
    <property type="entry name" value="zf-C2H2"/>
    <property type="match status" value="5"/>
</dbReference>
<comment type="caution">
    <text evidence="13">The sequence shown here is derived from an EMBL/GenBank/DDBJ whole genome shotgun (WGS) entry which is preliminary data.</text>
</comment>
<evidence type="ECO:0000256" key="2">
    <source>
        <dbReference type="ARBA" id="ARBA00006991"/>
    </source>
</evidence>
<reference evidence="13" key="1">
    <citation type="journal article" date="2023" name="Science">
        <title>Genome structures resolve the early diversification of teleost fishes.</title>
        <authorList>
            <person name="Parey E."/>
            <person name="Louis A."/>
            <person name="Montfort J."/>
            <person name="Bouchez O."/>
            <person name="Roques C."/>
            <person name="Iampietro C."/>
            <person name="Lluch J."/>
            <person name="Castinel A."/>
            <person name="Donnadieu C."/>
            <person name="Desvignes T."/>
            <person name="Floi Bucao C."/>
            <person name="Jouanno E."/>
            <person name="Wen M."/>
            <person name="Mejri S."/>
            <person name="Dirks R."/>
            <person name="Jansen H."/>
            <person name="Henkel C."/>
            <person name="Chen W.J."/>
            <person name="Zahm M."/>
            <person name="Cabau C."/>
            <person name="Klopp C."/>
            <person name="Thompson A.W."/>
            <person name="Robinson-Rechavi M."/>
            <person name="Braasch I."/>
            <person name="Lecointre G."/>
            <person name="Bobe J."/>
            <person name="Postlethwait J.H."/>
            <person name="Berthelot C."/>
            <person name="Roest Crollius H."/>
            <person name="Guiguen Y."/>
        </authorList>
    </citation>
    <scope>NUCLEOTIDE SEQUENCE</scope>
    <source>
        <strain evidence="13">NC1722</strain>
    </source>
</reference>
<dbReference type="GO" id="GO:0008270">
    <property type="term" value="F:zinc ion binding"/>
    <property type="evidence" value="ECO:0007669"/>
    <property type="project" value="UniProtKB-KW"/>
</dbReference>
<proteinExistence type="inferred from homology"/>
<evidence type="ECO:0000256" key="9">
    <source>
        <dbReference type="ARBA" id="ARBA00023242"/>
    </source>
</evidence>
<accession>A0AAD7RY47</accession>
<dbReference type="FunFam" id="3.30.160.60:FF:002343">
    <property type="entry name" value="Zinc finger protein 33A"/>
    <property type="match status" value="2"/>
</dbReference>
<dbReference type="GO" id="GO:0005634">
    <property type="term" value="C:nucleus"/>
    <property type="evidence" value="ECO:0007669"/>
    <property type="project" value="UniProtKB-SubCell"/>
</dbReference>
<comment type="similarity">
    <text evidence="2">Belongs to the krueppel C2H2-type zinc-finger protein family.</text>
</comment>
<sequence length="330" mass="37296">MKTEPVIDGVDYTDLELGSSLKTEDLEEEEERKRGHGMDGEEKYFLSKIKKEEYEGWERPSKEMKSEDGVKDEGVMELWLKQEKESGDERVKDEPDQNAQVDRGMKNGEQSDSGKTGEALSQVFASSQCSFLHAEEVKLHHDIEGVPPNEQSRILRSGGSSAENPPPPSSAHQHPTPPKTISTLTQSNTDTNGSHTCSQCGKQYRHVTQLTIHQRTHTGECPYHCVQCGKSFSVSSSLKRHQRTHTGEHPFHCSHCGMSFSQSGHLKRHQRNHTGKRPYHCSDCGKSFKRSSSLKTHQRTHTGECPYHCFDCEKSFKHSSSLKTHQRTHT</sequence>
<dbReference type="FunFam" id="3.30.160.60:FF:002063">
    <property type="entry name" value="RB associated KRAB zinc finger"/>
    <property type="match status" value="1"/>
</dbReference>
<evidence type="ECO:0000259" key="12">
    <source>
        <dbReference type="PROSITE" id="PS50157"/>
    </source>
</evidence>
<dbReference type="InterPro" id="IPR036236">
    <property type="entry name" value="Znf_C2H2_sf"/>
</dbReference>
<dbReference type="EMBL" id="JAINUG010000146">
    <property type="protein sequence ID" value="KAJ8392434.1"/>
    <property type="molecule type" value="Genomic_DNA"/>
</dbReference>
<keyword evidence="6" id="KW-0862">Zinc</keyword>
<keyword evidence="5 10" id="KW-0863">Zinc-finger</keyword>
<keyword evidence="4" id="KW-0677">Repeat</keyword>
<dbReference type="PROSITE" id="PS50157">
    <property type="entry name" value="ZINC_FINGER_C2H2_2"/>
    <property type="match status" value="5"/>
</dbReference>
<evidence type="ECO:0000256" key="5">
    <source>
        <dbReference type="ARBA" id="ARBA00022771"/>
    </source>
</evidence>
<dbReference type="SMART" id="SM00355">
    <property type="entry name" value="ZnF_C2H2"/>
    <property type="match status" value="5"/>
</dbReference>
<dbReference type="PROSITE" id="PS00028">
    <property type="entry name" value="ZINC_FINGER_C2H2_1"/>
    <property type="match status" value="5"/>
</dbReference>
<dbReference type="PANTHER" id="PTHR23235">
    <property type="entry name" value="KRUEPPEL-LIKE TRANSCRIPTION FACTOR"/>
    <property type="match status" value="1"/>
</dbReference>
<dbReference type="GO" id="GO:0000978">
    <property type="term" value="F:RNA polymerase II cis-regulatory region sequence-specific DNA binding"/>
    <property type="evidence" value="ECO:0007669"/>
    <property type="project" value="TreeGrafter"/>
</dbReference>
<feature type="region of interest" description="Disordered" evidence="11">
    <location>
        <begin position="142"/>
        <end position="199"/>
    </location>
</feature>
<dbReference type="InterPro" id="IPR013087">
    <property type="entry name" value="Znf_C2H2_type"/>
</dbReference>
<keyword evidence="14" id="KW-1185">Reference proteome</keyword>
<keyword evidence="7" id="KW-0805">Transcription regulation</keyword>
<name>A0AAD7RY47_9TELE</name>
<dbReference type="PANTHER" id="PTHR23235:SF142">
    <property type="entry name" value="ZINC FINGER PROTEIN 384"/>
    <property type="match status" value="1"/>
</dbReference>
<dbReference type="Gene3D" id="3.30.160.60">
    <property type="entry name" value="Classic Zinc Finger"/>
    <property type="match status" value="5"/>
</dbReference>
<feature type="domain" description="C2H2-type" evidence="12">
    <location>
        <begin position="307"/>
        <end position="330"/>
    </location>
</feature>
<evidence type="ECO:0000313" key="13">
    <source>
        <dbReference type="EMBL" id="KAJ8392434.1"/>
    </source>
</evidence>
<feature type="non-terminal residue" evidence="13">
    <location>
        <position position="1"/>
    </location>
</feature>
<evidence type="ECO:0000256" key="6">
    <source>
        <dbReference type="ARBA" id="ARBA00022833"/>
    </source>
</evidence>
<keyword evidence="9" id="KW-0539">Nucleus</keyword>
<feature type="domain" description="C2H2-type" evidence="12">
    <location>
        <begin position="223"/>
        <end position="250"/>
    </location>
</feature>
<dbReference type="FunFam" id="3.30.160.60:FF:000060">
    <property type="entry name" value="zinc finger protein 436"/>
    <property type="match status" value="1"/>
</dbReference>
<comment type="subcellular location">
    <subcellularLocation>
        <location evidence="1">Nucleus</location>
    </subcellularLocation>
</comment>